<evidence type="ECO:0000313" key="2">
    <source>
        <dbReference type="EMBL" id="KAK1585242.1"/>
    </source>
</evidence>
<keyword evidence="3" id="KW-1185">Reference proteome</keyword>
<dbReference type="SUPFAM" id="SSF101898">
    <property type="entry name" value="NHL repeat"/>
    <property type="match status" value="1"/>
</dbReference>
<feature type="chain" id="PRO_5042218070" description="Tri14-like protein" evidence="1">
    <location>
        <begin position="24"/>
        <end position="354"/>
    </location>
</feature>
<dbReference type="InterPro" id="IPR054550">
    <property type="entry name" value="Mala_s_1-like"/>
</dbReference>
<dbReference type="EMBL" id="JAHLJV010000046">
    <property type="protein sequence ID" value="KAK1585242.1"/>
    <property type="molecule type" value="Genomic_DNA"/>
</dbReference>
<dbReference type="Gene3D" id="2.130.10.10">
    <property type="entry name" value="YVTN repeat-like/Quinoprotein amine dehydrogenase"/>
    <property type="match status" value="1"/>
</dbReference>
<organism evidence="2 3">
    <name type="scientific">Colletotrichum navitas</name>
    <dbReference type="NCBI Taxonomy" id="681940"/>
    <lineage>
        <taxon>Eukaryota</taxon>
        <taxon>Fungi</taxon>
        <taxon>Dikarya</taxon>
        <taxon>Ascomycota</taxon>
        <taxon>Pezizomycotina</taxon>
        <taxon>Sordariomycetes</taxon>
        <taxon>Hypocreomycetidae</taxon>
        <taxon>Glomerellales</taxon>
        <taxon>Glomerellaceae</taxon>
        <taxon>Colletotrichum</taxon>
        <taxon>Colletotrichum graminicola species complex</taxon>
    </lineage>
</organism>
<protein>
    <recommendedName>
        <fullName evidence="4">Tri14-like protein</fullName>
    </recommendedName>
</protein>
<dbReference type="GeneID" id="85449231"/>
<evidence type="ECO:0000313" key="3">
    <source>
        <dbReference type="Proteomes" id="UP001230504"/>
    </source>
</evidence>
<comment type="caution">
    <text evidence="2">The sequence shown here is derived from an EMBL/GenBank/DDBJ whole genome shotgun (WGS) entry which is preliminary data.</text>
</comment>
<dbReference type="RefSeq" id="XP_060412276.1">
    <property type="nucleotide sequence ID" value="XM_060564991.1"/>
</dbReference>
<sequence length="354" mass="38092">MDIHTLLVSILAVILVTLSPVESTPQLERRCLPFANGSFVIHQHQLYPDCADWDVDNCVIYFGSKANASVIVYDPYMNKIVNILMLSDITNNPNLQIGGVRVDPHTKLVSIVANAAAPFSTGGQDVSGDSFIIKYDAAKEQVLWSKNITTISKGEYAGFRDIGYDSNGNTYVVGTFPGTIMKVNREGSDIIPWYLPAKIDHTKTGFSGLAAAGNVLLTSNNEDSQIYRFDMTADKGSPVLVRRSPDATLAMTGAIYLPPRYDGKVLLVAENAKGITVLRSSDGSWQLAEHLGTVPNNSSAAQGGTITAAVQVGDSLYMVEGFSPDPPVSNSAAGNRTEFPMVDITLEVEGLLNK</sequence>
<dbReference type="Pfam" id="PF22701">
    <property type="entry name" value="Mala_s_1-like"/>
    <property type="match status" value="1"/>
</dbReference>
<evidence type="ECO:0008006" key="4">
    <source>
        <dbReference type="Google" id="ProtNLM"/>
    </source>
</evidence>
<reference evidence="2" key="1">
    <citation type="submission" date="2021-06" db="EMBL/GenBank/DDBJ databases">
        <title>Comparative genomics, transcriptomics and evolutionary studies reveal genomic signatures of adaptation to plant cell wall in hemibiotrophic fungi.</title>
        <authorList>
            <consortium name="DOE Joint Genome Institute"/>
            <person name="Baroncelli R."/>
            <person name="Diaz J.F."/>
            <person name="Benocci T."/>
            <person name="Peng M."/>
            <person name="Battaglia E."/>
            <person name="Haridas S."/>
            <person name="Andreopoulos W."/>
            <person name="Labutti K."/>
            <person name="Pangilinan J."/>
            <person name="Floch G.L."/>
            <person name="Makela M.R."/>
            <person name="Henrissat B."/>
            <person name="Grigoriev I.V."/>
            <person name="Crouch J.A."/>
            <person name="De Vries R.P."/>
            <person name="Sukno S.A."/>
            <person name="Thon M.R."/>
        </authorList>
    </citation>
    <scope>NUCLEOTIDE SEQUENCE</scope>
    <source>
        <strain evidence="2">CBS 125086</strain>
    </source>
</reference>
<feature type="signal peptide" evidence="1">
    <location>
        <begin position="1"/>
        <end position="23"/>
    </location>
</feature>
<proteinExistence type="predicted"/>
<keyword evidence="1" id="KW-0732">Signal</keyword>
<dbReference type="AlphaFoldDB" id="A0AAD8PV26"/>
<evidence type="ECO:0000256" key="1">
    <source>
        <dbReference type="SAM" id="SignalP"/>
    </source>
</evidence>
<gene>
    <name evidence="2" type="ORF">LY79DRAFT_704889</name>
</gene>
<accession>A0AAD8PV26</accession>
<dbReference type="CDD" id="cd12811">
    <property type="entry name" value="MALA"/>
    <property type="match status" value="1"/>
</dbReference>
<dbReference type="InterPro" id="IPR015943">
    <property type="entry name" value="WD40/YVTN_repeat-like_dom_sf"/>
</dbReference>
<name>A0AAD8PV26_9PEZI</name>
<dbReference type="Proteomes" id="UP001230504">
    <property type="component" value="Unassembled WGS sequence"/>
</dbReference>